<proteinExistence type="predicted"/>
<accession>A0ABP9ATQ9</accession>
<comment type="caution">
    <text evidence="1">The sequence shown here is derived from an EMBL/GenBank/DDBJ whole genome shotgun (WGS) entry which is preliminary data.</text>
</comment>
<evidence type="ECO:0000313" key="2">
    <source>
        <dbReference type="Proteomes" id="UP001501411"/>
    </source>
</evidence>
<sequence length="189" mass="21430">MSPRVVVEEFVSALEYYMDYYGLYNVDIKKLLKATTDIVEDLKKGKNGPTITKAETISQLFGLKYYQFADPEFPPPLKEQLPPATIAVIHERNQTGPPESRGKYNKLDLNKVILNALKKFKDKEEFLSADVYESLSEELKEKLGSATRITGLFSEALKENVEKTGNSIRKNKVGRPEEYYKVISLGDAI</sequence>
<name>A0ABP9ATQ9_9SPHI</name>
<reference evidence="2" key="1">
    <citation type="journal article" date="2019" name="Int. J. Syst. Evol. Microbiol.">
        <title>The Global Catalogue of Microorganisms (GCM) 10K type strain sequencing project: providing services to taxonomists for standard genome sequencing and annotation.</title>
        <authorList>
            <consortium name="The Broad Institute Genomics Platform"/>
            <consortium name="The Broad Institute Genome Sequencing Center for Infectious Disease"/>
            <person name="Wu L."/>
            <person name="Ma J."/>
        </authorList>
    </citation>
    <scope>NUCLEOTIDE SEQUENCE [LARGE SCALE GENOMIC DNA]</scope>
    <source>
        <strain evidence="2">JCM 18200</strain>
    </source>
</reference>
<organism evidence="1 2">
    <name type="scientific">Olivibacter ginsenosidimutans</name>
    <dbReference type="NCBI Taxonomy" id="1176537"/>
    <lineage>
        <taxon>Bacteria</taxon>
        <taxon>Pseudomonadati</taxon>
        <taxon>Bacteroidota</taxon>
        <taxon>Sphingobacteriia</taxon>
        <taxon>Sphingobacteriales</taxon>
        <taxon>Sphingobacteriaceae</taxon>
        <taxon>Olivibacter</taxon>
    </lineage>
</organism>
<gene>
    <name evidence="1" type="ORF">GCM10023231_12520</name>
</gene>
<dbReference type="RefSeq" id="WP_345230883.1">
    <property type="nucleotide sequence ID" value="NZ_BAABIQ010000006.1"/>
</dbReference>
<keyword evidence="2" id="KW-1185">Reference proteome</keyword>
<evidence type="ECO:0000313" key="1">
    <source>
        <dbReference type="EMBL" id="GAA4786104.1"/>
    </source>
</evidence>
<protein>
    <submittedName>
        <fullName evidence="1">Uncharacterized protein</fullName>
    </submittedName>
</protein>
<dbReference type="Proteomes" id="UP001501411">
    <property type="component" value="Unassembled WGS sequence"/>
</dbReference>
<dbReference type="EMBL" id="BAABIQ010000006">
    <property type="protein sequence ID" value="GAA4786104.1"/>
    <property type="molecule type" value="Genomic_DNA"/>
</dbReference>